<evidence type="ECO:0000259" key="4">
    <source>
        <dbReference type="PROSITE" id="PS50026"/>
    </source>
</evidence>
<evidence type="ECO:0000256" key="1">
    <source>
        <dbReference type="PROSITE-ProRule" id="PRU00076"/>
    </source>
</evidence>
<reference evidence="5" key="1">
    <citation type="submission" date="2022-11" db="EMBL/GenBank/DDBJ databases">
        <authorList>
            <person name="Kikuchi T."/>
        </authorList>
    </citation>
    <scope>NUCLEOTIDE SEQUENCE</scope>
    <source>
        <strain evidence="5">PS1010</strain>
    </source>
</reference>
<keyword evidence="1" id="KW-1015">Disulfide bond</keyword>
<feature type="disulfide bond" evidence="1">
    <location>
        <begin position="328"/>
        <end position="338"/>
    </location>
</feature>
<feature type="compositionally biased region" description="Low complexity" evidence="2">
    <location>
        <begin position="446"/>
        <end position="492"/>
    </location>
</feature>
<feature type="domain" description="EGF-like" evidence="4">
    <location>
        <begin position="324"/>
        <end position="361"/>
    </location>
</feature>
<comment type="caution">
    <text evidence="1">Lacks conserved residue(s) required for the propagation of feature annotation.</text>
</comment>
<keyword evidence="6" id="KW-1185">Reference proteome</keyword>
<evidence type="ECO:0000256" key="3">
    <source>
        <dbReference type="SAM" id="SignalP"/>
    </source>
</evidence>
<dbReference type="OrthoDB" id="5868648at2759"/>
<evidence type="ECO:0000256" key="2">
    <source>
        <dbReference type="SAM" id="MobiDB-lite"/>
    </source>
</evidence>
<feature type="region of interest" description="Disordered" evidence="2">
    <location>
        <begin position="404"/>
        <end position="425"/>
    </location>
</feature>
<keyword evidence="1" id="KW-0245">EGF-like domain</keyword>
<sequence length="507" mass="51195">MRFQFLLALLLVPRFCQGSSSTVAVSSTVASSDSTTVVVSTVAGQTGQTTIAPGSTITGQTGGSTVSPGSTVTGGSTASGGSTVAESTVAPTTEPLILSTFQVSNDATYKDAQLILQQATLLNNQIASLNAQLIQAQKDTDPQNSPFFPQLASISANLTASNSTLQSNIAQLASLQTQQAAVDARISAASGTFTCFAESSCVTDVPTTAIPTTPGTTQPATACSLGNLTSVLDTAGSVNLDATYNTDCSFVIVTGVSTNSLALNVSVTITGNGYLTVTETRTGITTLFNQSTTSPTSINVTTSATIKYFADAYSSIAFSISYLETATCDLVCQNGGTCQVSQSGQQFCQCQACAWTGTVCEEPVNPCKTKQNRTCGGTSTTPYGVCYVNSCFDSCYACECVKSSTSPQKCDTPDSSTWDTPTPPTIQPTCAPTTVLFTTTVAQSTATGGSTVTGGSTATGATDSTETGGSTTVGSSTAAGSSTVAADGSSTVQSTVAPTTSTGGETL</sequence>
<feature type="region of interest" description="Disordered" evidence="2">
    <location>
        <begin position="446"/>
        <end position="507"/>
    </location>
</feature>
<evidence type="ECO:0000313" key="6">
    <source>
        <dbReference type="Proteomes" id="UP001152747"/>
    </source>
</evidence>
<dbReference type="Proteomes" id="UP001152747">
    <property type="component" value="Unassembled WGS sequence"/>
</dbReference>
<name>A0A9P1INS3_9PELO</name>
<keyword evidence="3" id="KW-0732">Signal</keyword>
<dbReference type="PROSITE" id="PS50026">
    <property type="entry name" value="EGF_3"/>
    <property type="match status" value="1"/>
</dbReference>
<dbReference type="InterPro" id="IPR000742">
    <property type="entry name" value="EGF"/>
</dbReference>
<gene>
    <name evidence="5" type="ORF">CAMP_LOCUS10078</name>
</gene>
<feature type="chain" id="PRO_5040112001" description="EGF-like domain-containing protein" evidence="3">
    <location>
        <begin position="19"/>
        <end position="507"/>
    </location>
</feature>
<feature type="region of interest" description="Disordered" evidence="2">
    <location>
        <begin position="51"/>
        <end position="84"/>
    </location>
</feature>
<feature type="compositionally biased region" description="Polar residues" evidence="2">
    <location>
        <begin position="493"/>
        <end position="507"/>
    </location>
</feature>
<accession>A0A9P1INS3</accession>
<evidence type="ECO:0000313" key="5">
    <source>
        <dbReference type="EMBL" id="CAI5447441.1"/>
    </source>
</evidence>
<comment type="caution">
    <text evidence="5">The sequence shown here is derived from an EMBL/GenBank/DDBJ whole genome shotgun (WGS) entry which is preliminary data.</text>
</comment>
<protein>
    <recommendedName>
        <fullName evidence="4">EGF-like domain-containing protein</fullName>
    </recommendedName>
</protein>
<feature type="signal peptide" evidence="3">
    <location>
        <begin position="1"/>
        <end position="18"/>
    </location>
</feature>
<dbReference type="EMBL" id="CANHGI010000004">
    <property type="protein sequence ID" value="CAI5447441.1"/>
    <property type="molecule type" value="Genomic_DNA"/>
</dbReference>
<organism evidence="5 6">
    <name type="scientific">Caenorhabditis angaria</name>
    <dbReference type="NCBI Taxonomy" id="860376"/>
    <lineage>
        <taxon>Eukaryota</taxon>
        <taxon>Metazoa</taxon>
        <taxon>Ecdysozoa</taxon>
        <taxon>Nematoda</taxon>
        <taxon>Chromadorea</taxon>
        <taxon>Rhabditida</taxon>
        <taxon>Rhabditina</taxon>
        <taxon>Rhabditomorpha</taxon>
        <taxon>Rhabditoidea</taxon>
        <taxon>Rhabditidae</taxon>
        <taxon>Peloderinae</taxon>
        <taxon>Caenorhabditis</taxon>
    </lineage>
</organism>
<proteinExistence type="predicted"/>
<dbReference type="AlphaFoldDB" id="A0A9P1INS3"/>